<keyword evidence="1" id="KW-0677">Repeat</keyword>
<dbReference type="EMBL" id="AQQV01000006">
    <property type="protein sequence ID" value="ORE85059.1"/>
    <property type="molecule type" value="Genomic_DNA"/>
</dbReference>
<keyword evidence="2 3" id="KW-0802">TPR repeat</keyword>
<keyword evidence="4" id="KW-0732">Signal</keyword>
<organism evidence="5 6">
    <name type="scientific">Oceanococcus atlanticus</name>
    <dbReference type="NCBI Taxonomy" id="1317117"/>
    <lineage>
        <taxon>Bacteria</taxon>
        <taxon>Pseudomonadati</taxon>
        <taxon>Pseudomonadota</taxon>
        <taxon>Gammaproteobacteria</taxon>
        <taxon>Chromatiales</taxon>
        <taxon>Oceanococcaceae</taxon>
        <taxon>Oceanococcus</taxon>
    </lineage>
</organism>
<protein>
    <submittedName>
        <fullName evidence="5">TPR repeat-containing protein</fullName>
    </submittedName>
</protein>
<feature type="repeat" description="TPR" evidence="3">
    <location>
        <begin position="255"/>
        <end position="288"/>
    </location>
</feature>
<feature type="signal peptide" evidence="4">
    <location>
        <begin position="1"/>
        <end position="29"/>
    </location>
</feature>
<dbReference type="OrthoDB" id="9766710at2"/>
<dbReference type="STRING" id="1317117.ATO7_16285"/>
<evidence type="ECO:0000313" key="5">
    <source>
        <dbReference type="EMBL" id="ORE85059.1"/>
    </source>
</evidence>
<dbReference type="InterPro" id="IPR011990">
    <property type="entry name" value="TPR-like_helical_dom_sf"/>
</dbReference>
<gene>
    <name evidence="5" type="ORF">ATO7_16285</name>
</gene>
<dbReference type="PROSITE" id="PS50005">
    <property type="entry name" value="TPR"/>
    <property type="match status" value="1"/>
</dbReference>
<evidence type="ECO:0000256" key="3">
    <source>
        <dbReference type="PROSITE-ProRule" id="PRU00339"/>
    </source>
</evidence>
<dbReference type="PROSITE" id="PS51257">
    <property type="entry name" value="PROKAR_LIPOPROTEIN"/>
    <property type="match status" value="1"/>
</dbReference>
<keyword evidence="6" id="KW-1185">Reference proteome</keyword>
<proteinExistence type="predicted"/>
<feature type="chain" id="PRO_5013367711" evidence="4">
    <location>
        <begin position="30"/>
        <end position="574"/>
    </location>
</feature>
<dbReference type="Gene3D" id="1.25.40.10">
    <property type="entry name" value="Tetratricopeptide repeat domain"/>
    <property type="match status" value="3"/>
</dbReference>
<dbReference type="PANTHER" id="PTHR44186:SF1">
    <property type="entry name" value="BARDET-BIEDL SYNDROME 4 PROTEIN"/>
    <property type="match status" value="1"/>
</dbReference>
<dbReference type="Proteomes" id="UP000192342">
    <property type="component" value="Unassembled WGS sequence"/>
</dbReference>
<accession>A0A1Y1S9X8</accession>
<dbReference type="SMART" id="SM00028">
    <property type="entry name" value="TPR"/>
    <property type="match status" value="9"/>
</dbReference>
<dbReference type="InterPro" id="IPR019734">
    <property type="entry name" value="TPR_rpt"/>
</dbReference>
<evidence type="ECO:0000256" key="4">
    <source>
        <dbReference type="SAM" id="SignalP"/>
    </source>
</evidence>
<dbReference type="PANTHER" id="PTHR44186">
    <property type="match status" value="1"/>
</dbReference>
<reference evidence="5 6" key="1">
    <citation type="submission" date="2013-04" db="EMBL/GenBank/DDBJ databases">
        <title>Oceanococcus atlanticus 22II-S10r2 Genome Sequencing.</title>
        <authorList>
            <person name="Lai Q."/>
            <person name="Li G."/>
            <person name="Shao Z."/>
        </authorList>
    </citation>
    <scope>NUCLEOTIDE SEQUENCE [LARGE SCALE GENOMIC DNA]</scope>
    <source>
        <strain evidence="5 6">22II-S10r2</strain>
    </source>
</reference>
<dbReference type="RefSeq" id="WP_083563506.1">
    <property type="nucleotide sequence ID" value="NZ_AQQV01000006.1"/>
</dbReference>
<dbReference type="Pfam" id="PF13432">
    <property type="entry name" value="TPR_16"/>
    <property type="match status" value="3"/>
</dbReference>
<evidence type="ECO:0000256" key="1">
    <source>
        <dbReference type="ARBA" id="ARBA00022737"/>
    </source>
</evidence>
<evidence type="ECO:0000313" key="6">
    <source>
        <dbReference type="Proteomes" id="UP000192342"/>
    </source>
</evidence>
<comment type="caution">
    <text evidence="5">The sequence shown here is derived from an EMBL/GenBank/DDBJ whole genome shotgun (WGS) entry which is preliminary data.</text>
</comment>
<dbReference type="SUPFAM" id="SSF48452">
    <property type="entry name" value="TPR-like"/>
    <property type="match status" value="3"/>
</dbReference>
<sequence length="574" mass="63766">MKLTIIKPIIPALGLALGLLGCASQPVEAPLETEFDRLWQASAENPDVELGAAVLAGELAAQRGMRDEAAEHYARAAALSADPLTAQRATQLALQAENADLADLAAARWVELDAENSGAYEIAARLALRASDHQRAVHLLRQMLSLDESDEQAALVSVAEILSLEPEASQQALGLFDQVTAGQALSAAHAYARGLLAYRVDEQDAARAAVADALALRPEWRPAQLLGLRLQLQAENLSAAEQLIRDMHVADPKNLELRLSLGSLLLEFEQIDMARREFTNALKIDADNAAALYALGLIEMDLGNYEAAEKRFTRLQNRGERLSDTSYYLGRIAEERGDILRAMQFYREVRDGRRVIDAAVRQAVIISRQGNMEAARSYLETLRLRFPQQELRLWQIEGELLFRANQDDEALVVYQQGLAQYPEDHDLLYGRAIVYERMGDVSAAEADLRTIVAEAPDDARALNALGYMLTNHGDSFAEAETLIRRALALTPDDPAVIDSLGWVLFRQGDIEQARVYLERAWGQLKDPEVAAHFGEVLWLQGEHERARHVWNEALIENPTHRVLRETVRRLDTAL</sequence>
<name>A0A1Y1S9X8_9GAMM</name>
<evidence type="ECO:0000256" key="2">
    <source>
        <dbReference type="ARBA" id="ARBA00022803"/>
    </source>
</evidence>
<dbReference type="AlphaFoldDB" id="A0A1Y1S9X8"/>